<feature type="transmembrane region" description="Helical" evidence="1">
    <location>
        <begin position="301"/>
        <end position="327"/>
    </location>
</feature>
<protein>
    <submittedName>
        <fullName evidence="3">Tail length tape measure protein</fullName>
    </submittedName>
</protein>
<dbReference type="InterPro" id="IPR013491">
    <property type="entry name" value="Tape_meas_N"/>
</dbReference>
<reference evidence="4" key="1">
    <citation type="journal article" date="2019" name="Int. J. Syst. Evol. Microbiol.">
        <title>The Global Catalogue of Microorganisms (GCM) 10K type strain sequencing project: providing services to taxonomists for standard genome sequencing and annotation.</title>
        <authorList>
            <consortium name="The Broad Institute Genomics Platform"/>
            <consortium name="The Broad Institute Genome Sequencing Center for Infectious Disease"/>
            <person name="Wu L."/>
            <person name="Ma J."/>
        </authorList>
    </citation>
    <scope>NUCLEOTIDE SEQUENCE [LARGE SCALE GENOMIC DNA]</scope>
    <source>
        <strain evidence="4">CGMCC 1.15043</strain>
    </source>
</reference>
<keyword evidence="4" id="KW-1185">Reference proteome</keyword>
<organism evidence="3 4">
    <name type="scientific">Paenibacillus marchantiophytorum</name>
    <dbReference type="NCBI Taxonomy" id="1619310"/>
    <lineage>
        <taxon>Bacteria</taxon>
        <taxon>Bacillati</taxon>
        <taxon>Bacillota</taxon>
        <taxon>Bacilli</taxon>
        <taxon>Bacillales</taxon>
        <taxon>Paenibacillaceae</taxon>
        <taxon>Paenibacillus</taxon>
    </lineage>
</organism>
<feature type="domain" description="Tape measure protein N-terminal" evidence="2">
    <location>
        <begin position="27"/>
        <end position="214"/>
    </location>
</feature>
<accession>A0ABQ2BP84</accession>
<dbReference type="NCBIfam" id="TIGR02675">
    <property type="entry name" value="tape_meas_nterm"/>
    <property type="match status" value="1"/>
</dbReference>
<evidence type="ECO:0000313" key="3">
    <source>
        <dbReference type="EMBL" id="GGI44363.1"/>
    </source>
</evidence>
<keyword evidence="1" id="KW-0812">Transmembrane</keyword>
<dbReference type="Pfam" id="PF20155">
    <property type="entry name" value="TMP_3"/>
    <property type="match status" value="1"/>
</dbReference>
<evidence type="ECO:0000259" key="2">
    <source>
        <dbReference type="Pfam" id="PF20155"/>
    </source>
</evidence>
<comment type="caution">
    <text evidence="3">The sequence shown here is derived from an EMBL/GenBank/DDBJ whole genome shotgun (WGS) entry which is preliminary data.</text>
</comment>
<evidence type="ECO:0000313" key="4">
    <source>
        <dbReference type="Proteomes" id="UP000615455"/>
    </source>
</evidence>
<evidence type="ECO:0000256" key="1">
    <source>
        <dbReference type="SAM" id="Phobius"/>
    </source>
</evidence>
<name>A0ABQ2BP84_9BACL</name>
<feature type="transmembrane region" description="Helical" evidence="1">
    <location>
        <begin position="229"/>
        <end position="248"/>
    </location>
</feature>
<dbReference type="RefSeq" id="WP_189007569.1">
    <property type="nucleotide sequence ID" value="NZ_BMHE01000002.1"/>
</dbReference>
<gene>
    <name evidence="3" type="ORF">GCM10008018_06730</name>
</gene>
<proteinExistence type="predicted"/>
<dbReference type="Proteomes" id="UP000615455">
    <property type="component" value="Unassembled WGS sequence"/>
</dbReference>
<sequence>MATVGSALKLFDQINNTIKKVISSKEIKLTDEYITIQAKLKFVNDGNQAPQALQNAIFAAANRSGSDYGTMAGIVAKLGQTAGGAFSGNKETISFTELIQKSLKIGGSSKQDQQAGMSQITKIMASGKMQGQDFGALMESAPVLAESIANFVGKSKEQLKTMGTEGTITSTVLKGAIFKAADDINSRFDKLPKTFEDAMTIFKNNALQAFGPVMEKVNNLLNSSAGGELFSGISIALNFAAVAAGGFVNVMSGLIGLIQAYWPFVVGMLTAAAVVIAGLIIPKLWAMIPPLWGQVTAAYALAGAWFALNLPLLAVAALIGTIVFVLLMSGVTAEQVVGTIAGCFMMLVGSVSNSFAILYNIIVGYVEFFRNLFIDPIYAVQNMYYNLAMNFGNYMLNMIISTENFAGSFMKSIVRGINGAIEGFNWLASAVSGIFGKDFKGFELLDESNMHAVSDTVKNVMDMMEKPVSDKAVVSMQRMGFKDLKNEFDYGYKSGAGIMNKISSIGNGLKDSGLKDKGFNDSLPLSNNTLGKVNEVGAINDTVDISNEDLMLMRDVAERDSIKNFVSLTPTVAVGDVHIHDTTDADEMIRRITEAVEVEVTNHAQGVYAG</sequence>
<dbReference type="EMBL" id="BMHE01000002">
    <property type="protein sequence ID" value="GGI44363.1"/>
    <property type="molecule type" value="Genomic_DNA"/>
</dbReference>
<feature type="transmembrane region" description="Helical" evidence="1">
    <location>
        <begin position="260"/>
        <end position="281"/>
    </location>
</feature>
<keyword evidence="1" id="KW-0472">Membrane</keyword>
<keyword evidence="1" id="KW-1133">Transmembrane helix</keyword>
<feature type="transmembrane region" description="Helical" evidence="1">
    <location>
        <begin position="339"/>
        <end position="363"/>
    </location>
</feature>